<comment type="function">
    <text evidence="2 12">Reversible hydration of carbon dioxide.</text>
</comment>
<feature type="chain" id="PRO_5042661258" description="Carbonic anhydrase" evidence="12">
    <location>
        <begin position="28"/>
        <end position="277"/>
    </location>
</feature>
<evidence type="ECO:0000256" key="12">
    <source>
        <dbReference type="RuleBase" id="RU367011"/>
    </source>
</evidence>
<dbReference type="PANTHER" id="PTHR18952">
    <property type="entry name" value="CARBONIC ANHYDRASE"/>
    <property type="match status" value="1"/>
</dbReference>
<dbReference type="GO" id="GO:0009570">
    <property type="term" value="C:chloroplast stroma"/>
    <property type="evidence" value="ECO:0007669"/>
    <property type="project" value="UniProtKB-SubCell"/>
</dbReference>
<evidence type="ECO:0000256" key="9">
    <source>
        <dbReference type="ARBA" id="ARBA00023180"/>
    </source>
</evidence>
<evidence type="ECO:0000313" key="14">
    <source>
        <dbReference type="EMBL" id="KAK7262284.1"/>
    </source>
</evidence>
<sequence length="277" mass="31513">MENLARQVLICCLLTTLLVLLPCPVMSREVEDESEFNYDINSEKGPLHWGEIKPEWSICNSGSMQSPIDLLNKRVQIVTHLGTLQLNYQPSNATLRNRGHDIQLEWLEGTSYLQVNGTQYVLKQFHWHSPSEHTIHGRRFDLELHMVHETPSGETAVIGILYKAGKPDPLLSLLTNELEGVSDRMAGAETAVGAMDPRMVKIGTSTTHYYRYIGSLTVPPCDQNVSWTILRQVRSVSREQIRLLRVAVHDESNSNARPLQPVNKRLVQFNKPTQYQY</sequence>
<dbReference type="Pfam" id="PF00194">
    <property type="entry name" value="Carb_anhydrase"/>
    <property type="match status" value="1"/>
</dbReference>
<dbReference type="PANTHER" id="PTHR18952:SF208">
    <property type="entry name" value="CARBONIC ANHYDRASE XA-RELATED"/>
    <property type="match status" value="1"/>
</dbReference>
<evidence type="ECO:0000259" key="13">
    <source>
        <dbReference type="PROSITE" id="PS51144"/>
    </source>
</evidence>
<keyword evidence="7 12" id="KW-0732">Signal</keyword>
<dbReference type="GO" id="GO:0004089">
    <property type="term" value="F:carbonate dehydratase activity"/>
    <property type="evidence" value="ECO:0007669"/>
    <property type="project" value="UniProtKB-UniRule"/>
</dbReference>
<keyword evidence="10 12" id="KW-0456">Lyase</keyword>
<dbReference type="InterPro" id="IPR001148">
    <property type="entry name" value="CA_dom"/>
</dbReference>
<evidence type="ECO:0000256" key="11">
    <source>
        <dbReference type="ARBA" id="ARBA00048348"/>
    </source>
</evidence>
<dbReference type="PROSITE" id="PS51144">
    <property type="entry name" value="ALPHA_CA_2"/>
    <property type="match status" value="1"/>
</dbReference>
<proteinExistence type="inferred from homology"/>
<evidence type="ECO:0000256" key="5">
    <source>
        <dbReference type="ARBA" id="ARBA00012925"/>
    </source>
</evidence>
<dbReference type="CDD" id="cd03124">
    <property type="entry name" value="alpha_CA_prokaryotic_like"/>
    <property type="match status" value="1"/>
</dbReference>
<evidence type="ECO:0000256" key="8">
    <source>
        <dbReference type="ARBA" id="ARBA00022833"/>
    </source>
</evidence>
<evidence type="ECO:0000313" key="15">
    <source>
        <dbReference type="Proteomes" id="UP001359559"/>
    </source>
</evidence>
<dbReference type="InterPro" id="IPR018338">
    <property type="entry name" value="Carbonic_anhydrase_a-class_CS"/>
</dbReference>
<dbReference type="GO" id="GO:0006730">
    <property type="term" value="P:one-carbon metabolic process"/>
    <property type="evidence" value="ECO:0007669"/>
    <property type="project" value="TreeGrafter"/>
</dbReference>
<comment type="subcellular location">
    <subcellularLocation>
        <location evidence="3">Plastid</location>
        <location evidence="3">Chloroplast stroma</location>
    </subcellularLocation>
</comment>
<organism evidence="14 15">
    <name type="scientific">Clitoria ternatea</name>
    <name type="common">Butterfly pea</name>
    <dbReference type="NCBI Taxonomy" id="43366"/>
    <lineage>
        <taxon>Eukaryota</taxon>
        <taxon>Viridiplantae</taxon>
        <taxon>Streptophyta</taxon>
        <taxon>Embryophyta</taxon>
        <taxon>Tracheophyta</taxon>
        <taxon>Spermatophyta</taxon>
        <taxon>Magnoliopsida</taxon>
        <taxon>eudicotyledons</taxon>
        <taxon>Gunneridae</taxon>
        <taxon>Pentapetalae</taxon>
        <taxon>rosids</taxon>
        <taxon>fabids</taxon>
        <taxon>Fabales</taxon>
        <taxon>Fabaceae</taxon>
        <taxon>Papilionoideae</taxon>
        <taxon>50 kb inversion clade</taxon>
        <taxon>NPAAA clade</taxon>
        <taxon>indigoferoid/millettioid clade</taxon>
        <taxon>Phaseoleae</taxon>
        <taxon>Clitoria</taxon>
    </lineage>
</organism>
<dbReference type="FunFam" id="3.10.200.10:FF:000007">
    <property type="entry name" value="Alpha carbonic anhydrase 3"/>
    <property type="match status" value="1"/>
</dbReference>
<feature type="signal peptide" evidence="12">
    <location>
        <begin position="1"/>
        <end position="27"/>
    </location>
</feature>
<dbReference type="InterPro" id="IPR023561">
    <property type="entry name" value="Carbonic_anhydrase_a-class"/>
</dbReference>
<keyword evidence="8 12" id="KW-0862">Zinc</keyword>
<dbReference type="InterPro" id="IPR041891">
    <property type="entry name" value="Alpha_CA_prokaryot-like"/>
</dbReference>
<evidence type="ECO:0000256" key="7">
    <source>
        <dbReference type="ARBA" id="ARBA00022729"/>
    </source>
</evidence>
<dbReference type="EMBL" id="JAYKXN010000008">
    <property type="protein sequence ID" value="KAK7262284.1"/>
    <property type="molecule type" value="Genomic_DNA"/>
</dbReference>
<dbReference type="GO" id="GO:0008270">
    <property type="term" value="F:zinc ion binding"/>
    <property type="evidence" value="ECO:0007669"/>
    <property type="project" value="UniProtKB-UniRule"/>
</dbReference>
<feature type="domain" description="Alpha-carbonic anhydrase" evidence="13">
    <location>
        <begin position="34"/>
        <end position="271"/>
    </location>
</feature>
<comment type="similarity">
    <text evidence="12">Belongs to the alpha-carbonic anhydrase family.</text>
</comment>
<dbReference type="Gene3D" id="3.10.200.10">
    <property type="entry name" value="Alpha carbonic anhydrase"/>
    <property type="match status" value="1"/>
</dbReference>
<comment type="cofactor">
    <cofactor evidence="1 12">
        <name>Zn(2+)</name>
        <dbReference type="ChEBI" id="CHEBI:29105"/>
    </cofactor>
</comment>
<comment type="catalytic activity">
    <reaction evidence="11 12">
        <text>hydrogencarbonate + H(+) = CO2 + H2O</text>
        <dbReference type="Rhea" id="RHEA:10748"/>
        <dbReference type="ChEBI" id="CHEBI:15377"/>
        <dbReference type="ChEBI" id="CHEBI:15378"/>
        <dbReference type="ChEBI" id="CHEBI:16526"/>
        <dbReference type="ChEBI" id="CHEBI:17544"/>
        <dbReference type="EC" id="4.2.1.1"/>
    </reaction>
</comment>
<dbReference type="InterPro" id="IPR036398">
    <property type="entry name" value="CA_dom_sf"/>
</dbReference>
<accession>A0AAN9I244</accession>
<reference evidence="14 15" key="1">
    <citation type="submission" date="2024-01" db="EMBL/GenBank/DDBJ databases">
        <title>The genomes of 5 underutilized Papilionoideae crops provide insights into root nodulation and disease resistance.</title>
        <authorList>
            <person name="Yuan L."/>
        </authorList>
    </citation>
    <scope>NUCLEOTIDE SEQUENCE [LARGE SCALE GENOMIC DNA]</scope>
    <source>
        <strain evidence="14">LY-2023</strain>
        <tissue evidence="14">Leaf</tissue>
    </source>
</reference>
<name>A0AAN9I244_CLITE</name>
<dbReference type="SUPFAM" id="SSF51069">
    <property type="entry name" value="Carbonic anhydrase"/>
    <property type="match status" value="1"/>
</dbReference>
<dbReference type="Proteomes" id="UP001359559">
    <property type="component" value="Unassembled WGS sequence"/>
</dbReference>
<keyword evidence="6 12" id="KW-0479">Metal-binding</keyword>
<evidence type="ECO:0000256" key="2">
    <source>
        <dbReference type="ARBA" id="ARBA00002904"/>
    </source>
</evidence>
<dbReference type="PROSITE" id="PS00162">
    <property type="entry name" value="ALPHA_CA_1"/>
    <property type="match status" value="1"/>
</dbReference>
<gene>
    <name evidence="14" type="ORF">RJT34_29850</name>
</gene>
<dbReference type="AlphaFoldDB" id="A0AAN9I244"/>
<comment type="similarity">
    <text evidence="4">Belongs to the alpha-class carbonic anhydrase family.</text>
</comment>
<evidence type="ECO:0000256" key="1">
    <source>
        <dbReference type="ARBA" id="ARBA00001947"/>
    </source>
</evidence>
<evidence type="ECO:0000256" key="6">
    <source>
        <dbReference type="ARBA" id="ARBA00022723"/>
    </source>
</evidence>
<protein>
    <recommendedName>
        <fullName evidence="5 12">Carbonic anhydrase</fullName>
        <ecNumber evidence="5 12">4.2.1.1</ecNumber>
    </recommendedName>
</protein>
<dbReference type="SMART" id="SM01057">
    <property type="entry name" value="Carb_anhydrase"/>
    <property type="match status" value="1"/>
</dbReference>
<keyword evidence="15" id="KW-1185">Reference proteome</keyword>
<evidence type="ECO:0000256" key="3">
    <source>
        <dbReference type="ARBA" id="ARBA00004470"/>
    </source>
</evidence>
<dbReference type="EC" id="4.2.1.1" evidence="5 12"/>
<evidence type="ECO:0000256" key="10">
    <source>
        <dbReference type="ARBA" id="ARBA00023239"/>
    </source>
</evidence>
<comment type="caution">
    <text evidence="14">The sequence shown here is derived from an EMBL/GenBank/DDBJ whole genome shotgun (WGS) entry which is preliminary data.</text>
</comment>
<evidence type="ECO:0000256" key="4">
    <source>
        <dbReference type="ARBA" id="ARBA00006365"/>
    </source>
</evidence>
<keyword evidence="9" id="KW-0325">Glycoprotein</keyword>